<keyword evidence="9" id="KW-1003">Cell membrane</keyword>
<dbReference type="GO" id="GO:0043842">
    <property type="term" value="F:Kdo transferase activity"/>
    <property type="evidence" value="ECO:0007669"/>
    <property type="project" value="UniProtKB-EC"/>
</dbReference>
<gene>
    <name evidence="12" type="primary">waaA</name>
    <name evidence="12" type="ORF">MECH1_V1_2872</name>
</gene>
<keyword evidence="5" id="KW-0997">Cell inner membrane</keyword>
<evidence type="ECO:0000256" key="2">
    <source>
        <dbReference type="ARBA" id="ARBA00004713"/>
    </source>
</evidence>
<dbReference type="EC" id="2.4.99.12" evidence="3 9"/>
<keyword evidence="9" id="KW-0448">Lipopolysaccharide biosynthesis</keyword>
<evidence type="ECO:0000313" key="13">
    <source>
        <dbReference type="Proteomes" id="UP001497493"/>
    </source>
</evidence>
<evidence type="ECO:0000256" key="5">
    <source>
        <dbReference type="ARBA" id="ARBA00022519"/>
    </source>
</evidence>
<dbReference type="Gene3D" id="3.40.50.2000">
    <property type="entry name" value="Glycogen Phosphorylase B"/>
    <property type="match status" value="1"/>
</dbReference>
<dbReference type="EMBL" id="OZ026884">
    <property type="protein sequence ID" value="CAL1241648.1"/>
    <property type="molecule type" value="Genomic_DNA"/>
</dbReference>
<dbReference type="PANTHER" id="PTHR42755">
    <property type="entry name" value="3-DEOXY-MANNO-OCTULOSONATE CYTIDYLYLTRANSFERASE"/>
    <property type="match status" value="1"/>
</dbReference>
<protein>
    <recommendedName>
        <fullName evidence="4 9">3-deoxy-D-manno-octulosonic acid transferase</fullName>
        <shortName evidence="9">Kdo transferase</shortName>
        <ecNumber evidence="3 9">2.4.99.12</ecNumber>
    </recommendedName>
    <alternativeName>
        <fullName evidence="7 9">Lipid IV(A) 3-deoxy-D-manno-octulosonic acid transferase</fullName>
    </alternativeName>
</protein>
<organism evidence="12 13">
    <name type="scientific">Candidatus Methylocalor cossyra</name>
    <dbReference type="NCBI Taxonomy" id="3108543"/>
    <lineage>
        <taxon>Bacteria</taxon>
        <taxon>Pseudomonadati</taxon>
        <taxon>Pseudomonadota</taxon>
        <taxon>Gammaproteobacteria</taxon>
        <taxon>Methylococcales</taxon>
        <taxon>Methylococcaceae</taxon>
        <taxon>Candidatus Methylocalor</taxon>
    </lineage>
</organism>
<dbReference type="InterPro" id="IPR039901">
    <property type="entry name" value="Kdotransferase"/>
</dbReference>
<dbReference type="Gene3D" id="3.40.50.11720">
    <property type="entry name" value="3-Deoxy-D-manno-octulosonic-acid transferase, N-terminal domain"/>
    <property type="match status" value="1"/>
</dbReference>
<keyword evidence="13" id="KW-1185">Reference proteome</keyword>
<keyword evidence="6 9" id="KW-0808">Transferase</keyword>
<reference evidence="12 13" key="1">
    <citation type="submission" date="2024-04" db="EMBL/GenBank/DDBJ databases">
        <authorList>
            <person name="Cremers G."/>
        </authorList>
    </citation>
    <scope>NUCLEOTIDE SEQUENCE [LARGE SCALE GENOMIC DNA]</scope>
    <source>
        <strain evidence="12">MeCH1-AG</strain>
    </source>
</reference>
<feature type="domain" description="3-deoxy-D-manno-octulosonic-acid transferase N-terminal" evidence="11">
    <location>
        <begin position="32"/>
        <end position="210"/>
    </location>
</feature>
<evidence type="ECO:0000256" key="8">
    <source>
        <dbReference type="ARBA" id="ARBA00049183"/>
    </source>
</evidence>
<evidence type="ECO:0000259" key="10">
    <source>
        <dbReference type="Pfam" id="PF00534"/>
    </source>
</evidence>
<keyword evidence="12" id="KW-0328">Glycosyltransferase</keyword>
<sequence>MRLAYSLLAYAALPLAFGRLAWRARKLPGYGQRWRERLAFYPFPPEPGVVWFHAVSVGEAEVAFPLVRELLGRHPAARILLTCTTPTGSARIQAVLGQAVRHVYLPYDLPDAVGRFLTHFRPVLGVILETELWPNLYRQCRAAGIPLAIVNGRLSEKSARGYRLASGLTRDTLAAVNVIAVQTALDAERYIGLGAAPEKVVVTGNIKFDIGFPDSLRQRAAALRAELFGTRPVWIAGSTHPGEEQAILTAFAAIRRDLPEALLILAPRHPERTPEVQALCTGAGFAVRRRSEARSGDADVFLLDTVGELRGFYGSADVAFVGGSLVARGGHNVLEPAAAGVPVLFGPHVFNFAEIARQLVASGGAIPVRDATELAHWTARLLAEPERRTELGAKGRRFVEENRGALARVSELIAGLLRSATAPPCGD</sequence>
<evidence type="ECO:0000259" key="11">
    <source>
        <dbReference type="Pfam" id="PF04413"/>
    </source>
</evidence>
<proteinExistence type="inferred from homology"/>
<evidence type="ECO:0000256" key="1">
    <source>
        <dbReference type="ARBA" id="ARBA00004196"/>
    </source>
</evidence>
<evidence type="ECO:0000313" key="12">
    <source>
        <dbReference type="EMBL" id="CAL1241648.1"/>
    </source>
</evidence>
<name>A0ABP1CBK4_9GAMM</name>
<evidence type="ECO:0000256" key="7">
    <source>
        <dbReference type="ARBA" id="ARBA00031445"/>
    </source>
</evidence>
<dbReference type="PANTHER" id="PTHR42755:SF1">
    <property type="entry name" value="3-DEOXY-D-MANNO-OCTULOSONIC ACID TRANSFERASE, MITOCHONDRIAL-RELATED"/>
    <property type="match status" value="1"/>
</dbReference>
<dbReference type="InterPro" id="IPR007507">
    <property type="entry name" value="Glycos_transf_N"/>
</dbReference>
<comment type="pathway">
    <text evidence="2 9">Bacterial outer membrane biogenesis; LPS core biosynthesis.</text>
</comment>
<dbReference type="InterPro" id="IPR038107">
    <property type="entry name" value="Glycos_transf_N_sf"/>
</dbReference>
<evidence type="ECO:0000256" key="9">
    <source>
        <dbReference type="RuleBase" id="RU365103"/>
    </source>
</evidence>
<dbReference type="SUPFAM" id="SSF53756">
    <property type="entry name" value="UDP-Glycosyltransferase/glycogen phosphorylase"/>
    <property type="match status" value="1"/>
</dbReference>
<dbReference type="Proteomes" id="UP001497493">
    <property type="component" value="Chromosome"/>
</dbReference>
<evidence type="ECO:0000256" key="4">
    <source>
        <dbReference type="ARBA" id="ARBA00019077"/>
    </source>
</evidence>
<comment type="similarity">
    <text evidence="9">Belongs to the glycosyltransferase group 1 family.</text>
</comment>
<dbReference type="Pfam" id="PF04413">
    <property type="entry name" value="Glycos_transf_N"/>
    <property type="match status" value="1"/>
</dbReference>
<evidence type="ECO:0000256" key="6">
    <source>
        <dbReference type="ARBA" id="ARBA00022679"/>
    </source>
</evidence>
<feature type="domain" description="Glycosyl transferase family 1" evidence="10">
    <location>
        <begin position="287"/>
        <end position="397"/>
    </location>
</feature>
<keyword evidence="5" id="KW-0472">Membrane</keyword>
<accession>A0ABP1CBK4</accession>
<comment type="catalytic activity">
    <reaction evidence="8 9">
        <text>lipid IVA (E. coli) + CMP-3-deoxy-beta-D-manno-octulosonate = alpha-Kdo-(2-&gt;6)-lipid IVA (E. coli) + CMP + H(+)</text>
        <dbReference type="Rhea" id="RHEA:28066"/>
        <dbReference type="ChEBI" id="CHEBI:15378"/>
        <dbReference type="ChEBI" id="CHEBI:58603"/>
        <dbReference type="ChEBI" id="CHEBI:60364"/>
        <dbReference type="ChEBI" id="CHEBI:60377"/>
        <dbReference type="ChEBI" id="CHEBI:85987"/>
        <dbReference type="EC" id="2.4.99.12"/>
    </reaction>
</comment>
<dbReference type="InterPro" id="IPR001296">
    <property type="entry name" value="Glyco_trans_1"/>
</dbReference>
<comment type="subcellular location">
    <subcellularLocation>
        <location evidence="1">Cell envelope</location>
    </subcellularLocation>
    <subcellularLocation>
        <location evidence="9">Cell membrane</location>
    </subcellularLocation>
</comment>
<evidence type="ECO:0000256" key="3">
    <source>
        <dbReference type="ARBA" id="ARBA00012621"/>
    </source>
</evidence>
<dbReference type="NCBIfam" id="NF004388">
    <property type="entry name" value="PRK05749.1-4"/>
    <property type="match status" value="1"/>
</dbReference>
<comment type="function">
    <text evidence="9">Involved in lipopolysaccharide (LPS) biosynthesis. Catalyzes the transfer of 3-deoxy-D-manno-octulosonate (Kdo) residue(s) from CMP-Kdo to lipid IV(A), the tetraacyldisaccharide-1,4'-bisphosphate precursor of lipid A.</text>
</comment>
<dbReference type="Pfam" id="PF00534">
    <property type="entry name" value="Glycos_transf_1"/>
    <property type="match status" value="1"/>
</dbReference>